<dbReference type="Proteomes" id="UP000003491">
    <property type="component" value="Unassembled WGS sequence"/>
</dbReference>
<proteinExistence type="predicted"/>
<organism evidence="2 3">
    <name type="scientific">Lactobacillus johnsonii ATCC 33200</name>
    <dbReference type="NCBI Taxonomy" id="525330"/>
    <lineage>
        <taxon>Bacteria</taxon>
        <taxon>Bacillati</taxon>
        <taxon>Bacillota</taxon>
        <taxon>Bacilli</taxon>
        <taxon>Lactobacillales</taxon>
        <taxon>Lactobacillaceae</taxon>
        <taxon>Lactobacillus</taxon>
    </lineage>
</organism>
<evidence type="ECO:0000256" key="1">
    <source>
        <dbReference type="SAM" id="Phobius"/>
    </source>
</evidence>
<reference evidence="2 3" key="1">
    <citation type="submission" date="2009-01" db="EMBL/GenBank/DDBJ databases">
        <authorList>
            <person name="Qin X."/>
            <person name="Bachman B."/>
            <person name="Battles P."/>
            <person name="Bell A."/>
            <person name="Bess C."/>
            <person name="Bickham C."/>
            <person name="Chaboub L."/>
            <person name="Chen D."/>
            <person name="Coyle M."/>
            <person name="Deiros D.R."/>
            <person name="Dinh H."/>
            <person name="Forbes L."/>
            <person name="Fowler G."/>
            <person name="Francisco L."/>
            <person name="Fu Q."/>
            <person name="Gubbala S."/>
            <person name="Hale W."/>
            <person name="Han Y."/>
            <person name="Hemphill L."/>
            <person name="Highlander S.K."/>
            <person name="Hirani K."/>
            <person name="Hogues M."/>
            <person name="Jackson L."/>
            <person name="Jakkamsetti A."/>
            <person name="Javaid M."/>
            <person name="Jiang H."/>
            <person name="Korchina V."/>
            <person name="Kovar C."/>
            <person name="Lara F."/>
            <person name="Lee S."/>
            <person name="Mata R."/>
            <person name="Mathew T."/>
            <person name="Moen C."/>
            <person name="Morales K."/>
            <person name="Munidasa M."/>
            <person name="Nazareth L."/>
            <person name="Ngo R."/>
            <person name="Nguyen L."/>
            <person name="Okwuonu G."/>
            <person name="Ongeri F."/>
            <person name="Patil S."/>
            <person name="Petrosino J."/>
            <person name="Pham C."/>
            <person name="Pham P."/>
            <person name="Pu L.-L."/>
            <person name="Puazo M."/>
            <person name="Raj R."/>
            <person name="Reid J."/>
            <person name="Rouhana J."/>
            <person name="Saada N."/>
            <person name="Shang Y."/>
            <person name="Simmons D."/>
            <person name="Thornton R."/>
            <person name="Warren J."/>
            <person name="Weissenberger G."/>
            <person name="Zhang J."/>
            <person name="Zhang L."/>
            <person name="Zhou C."/>
            <person name="Zhu D."/>
            <person name="Muzny D."/>
            <person name="Worley K."/>
            <person name="Gibbs R."/>
        </authorList>
    </citation>
    <scope>NUCLEOTIDE SEQUENCE [LARGE SCALE GENOMIC DNA]</scope>
    <source>
        <strain evidence="2 3">ATCC 33200</strain>
    </source>
</reference>
<comment type="caution">
    <text evidence="2">The sequence shown here is derived from an EMBL/GenBank/DDBJ whole genome shotgun (WGS) entry which is preliminary data.</text>
</comment>
<evidence type="ECO:0000313" key="2">
    <source>
        <dbReference type="EMBL" id="EEJ59244.1"/>
    </source>
</evidence>
<protein>
    <submittedName>
        <fullName evidence="2">Uncharacterized protein</fullName>
    </submittedName>
</protein>
<keyword evidence="1" id="KW-1133">Transmembrane helix</keyword>
<dbReference type="HOGENOM" id="CLU_3235216_0_0_9"/>
<keyword evidence="1" id="KW-0472">Membrane</keyword>
<sequence>MMLLVSPEQWANWDKWFNYTLPGYILILGIIFFCWIDSIFMRT</sequence>
<dbReference type="EMBL" id="ACGR01000043">
    <property type="protein sequence ID" value="EEJ59244.1"/>
    <property type="molecule type" value="Genomic_DNA"/>
</dbReference>
<keyword evidence="1" id="KW-0812">Transmembrane</keyword>
<dbReference type="AlphaFoldDB" id="C2E7F7"/>
<feature type="transmembrane region" description="Helical" evidence="1">
    <location>
        <begin position="20"/>
        <end position="40"/>
    </location>
</feature>
<name>C2E7F7_LACJH</name>
<accession>C2E7F7</accession>
<gene>
    <name evidence="2" type="ORF">HMPREF0528_1681</name>
</gene>
<evidence type="ECO:0000313" key="3">
    <source>
        <dbReference type="Proteomes" id="UP000003491"/>
    </source>
</evidence>